<reference evidence="4 5" key="1">
    <citation type="journal article" date="2022" name="Allergy">
        <title>Genome assembly and annotation of Periplaneta americana reveal a comprehensive cockroach allergen profile.</title>
        <authorList>
            <person name="Wang L."/>
            <person name="Xiong Q."/>
            <person name="Saelim N."/>
            <person name="Wang L."/>
            <person name="Nong W."/>
            <person name="Wan A.T."/>
            <person name="Shi M."/>
            <person name="Liu X."/>
            <person name="Cao Q."/>
            <person name="Hui J.H.L."/>
            <person name="Sookrung N."/>
            <person name="Leung T.F."/>
            <person name="Tungtrongchitr A."/>
            <person name="Tsui S.K.W."/>
        </authorList>
    </citation>
    <scope>NUCLEOTIDE SEQUENCE [LARGE SCALE GENOMIC DNA]</scope>
    <source>
        <strain evidence="4">PWHHKU_190912</strain>
    </source>
</reference>
<dbReference type="CDD" id="cd00093">
    <property type="entry name" value="HTH_XRE"/>
    <property type="match status" value="1"/>
</dbReference>
<proteinExistence type="predicted"/>
<name>A0ABQ8TYI9_PERAM</name>
<dbReference type="InterPro" id="IPR009057">
    <property type="entry name" value="Homeodomain-like_sf"/>
</dbReference>
<keyword evidence="2" id="KW-0175">Coiled coil</keyword>
<dbReference type="SUPFAM" id="SSF46689">
    <property type="entry name" value="Homeodomain-like"/>
    <property type="match status" value="1"/>
</dbReference>
<feature type="region of interest" description="Disordered" evidence="3">
    <location>
        <begin position="226"/>
        <end position="247"/>
    </location>
</feature>
<comment type="subcellular location">
    <subcellularLocation>
        <location evidence="1">Nucleus</location>
    </subcellularLocation>
</comment>
<evidence type="ECO:0000256" key="1">
    <source>
        <dbReference type="ARBA" id="ARBA00004123"/>
    </source>
</evidence>
<organism evidence="4 5">
    <name type="scientific">Periplaneta americana</name>
    <name type="common">American cockroach</name>
    <name type="synonym">Blatta americana</name>
    <dbReference type="NCBI Taxonomy" id="6978"/>
    <lineage>
        <taxon>Eukaryota</taxon>
        <taxon>Metazoa</taxon>
        <taxon>Ecdysozoa</taxon>
        <taxon>Arthropoda</taxon>
        <taxon>Hexapoda</taxon>
        <taxon>Insecta</taxon>
        <taxon>Pterygota</taxon>
        <taxon>Neoptera</taxon>
        <taxon>Polyneoptera</taxon>
        <taxon>Dictyoptera</taxon>
        <taxon>Blattodea</taxon>
        <taxon>Blattoidea</taxon>
        <taxon>Blattidae</taxon>
        <taxon>Blattinae</taxon>
        <taxon>Periplaneta</taxon>
    </lineage>
</organism>
<protein>
    <submittedName>
        <fullName evidence="4">Uncharacterized protein</fullName>
    </submittedName>
</protein>
<dbReference type="EMBL" id="JAJSOF020000001">
    <property type="protein sequence ID" value="KAJ4451767.1"/>
    <property type="molecule type" value="Genomic_DNA"/>
</dbReference>
<evidence type="ECO:0000313" key="5">
    <source>
        <dbReference type="Proteomes" id="UP001148838"/>
    </source>
</evidence>
<feature type="compositionally biased region" description="Pro residues" evidence="3">
    <location>
        <begin position="23"/>
        <end position="35"/>
    </location>
</feature>
<dbReference type="Proteomes" id="UP001148838">
    <property type="component" value="Unassembled WGS sequence"/>
</dbReference>
<evidence type="ECO:0000256" key="3">
    <source>
        <dbReference type="SAM" id="MobiDB-lite"/>
    </source>
</evidence>
<evidence type="ECO:0000256" key="2">
    <source>
        <dbReference type="SAM" id="Coils"/>
    </source>
</evidence>
<gene>
    <name evidence="4" type="ORF">ANN_03239</name>
</gene>
<comment type="caution">
    <text evidence="4">The sequence shown here is derived from an EMBL/GenBank/DDBJ whole genome shotgun (WGS) entry which is preliminary data.</text>
</comment>
<dbReference type="InterPro" id="IPR001387">
    <property type="entry name" value="Cro/C1-type_HTH"/>
</dbReference>
<evidence type="ECO:0000313" key="4">
    <source>
        <dbReference type="EMBL" id="KAJ4451767.1"/>
    </source>
</evidence>
<feature type="region of interest" description="Disordered" evidence="3">
    <location>
        <begin position="11"/>
        <end position="38"/>
    </location>
</feature>
<feature type="coiled-coil region" evidence="2">
    <location>
        <begin position="127"/>
        <end position="182"/>
    </location>
</feature>
<keyword evidence="5" id="KW-1185">Reference proteome</keyword>
<sequence length="285" mass="32673">MSPGSSICSYWVEGKPRKKPQPDNLPRPGIKPGPPGFAARRANRYSTALNAPRRLRLHCGRSLRQVARELEVSPSVVSRLRNRHRETARLMFAENHTDWNLNQWQFVLFSDESSVSAHVAGIVTIVKDELKADFDKLKENFANVNTAVAGLRQDVDHFEGKIRALENRQEQTSELLDKNAEENKHTLALMDQLAEENKHILALVDRQAREQKQIIAQEVRRAMEKSTTELRTPYSGSVEPTPPARHSYVKTPKFDGMTCWKIFRRQFEAIAEHNWWTPAEKLLSC</sequence>
<accession>A0ABQ8TYI9</accession>